<proteinExistence type="predicted"/>
<sequence>MSENTHHDMKSVNVGLQGSTPAKQECLSCRIIGTSVLAGTGSYAIWQSRTAAPGTPVQKRMLAGLGIVLVVAGVFRWRKTSQCKSNLPILWST</sequence>
<dbReference type="OrthoDB" id="6604875at2759"/>
<keyword evidence="1" id="KW-1133">Transmembrane helix</keyword>
<dbReference type="AlphaFoldDB" id="A0A409Y5X8"/>
<dbReference type="EMBL" id="NHTK01001383">
    <property type="protein sequence ID" value="PPQ98432.1"/>
    <property type="molecule type" value="Genomic_DNA"/>
</dbReference>
<organism evidence="3 4">
    <name type="scientific">Panaeolus cyanescens</name>
    <dbReference type="NCBI Taxonomy" id="181874"/>
    <lineage>
        <taxon>Eukaryota</taxon>
        <taxon>Fungi</taxon>
        <taxon>Dikarya</taxon>
        <taxon>Basidiomycota</taxon>
        <taxon>Agaricomycotina</taxon>
        <taxon>Agaricomycetes</taxon>
        <taxon>Agaricomycetidae</taxon>
        <taxon>Agaricales</taxon>
        <taxon>Agaricineae</taxon>
        <taxon>Galeropsidaceae</taxon>
        <taxon>Panaeolus</taxon>
    </lineage>
</organism>
<dbReference type="STRING" id="181874.A0A409Y5X8"/>
<evidence type="ECO:0000313" key="4">
    <source>
        <dbReference type="Proteomes" id="UP000284842"/>
    </source>
</evidence>
<reference evidence="3 4" key="1">
    <citation type="journal article" date="2018" name="Evol. Lett.">
        <title>Horizontal gene cluster transfer increased hallucinogenic mushroom diversity.</title>
        <authorList>
            <person name="Reynolds H.T."/>
            <person name="Vijayakumar V."/>
            <person name="Gluck-Thaler E."/>
            <person name="Korotkin H.B."/>
            <person name="Matheny P.B."/>
            <person name="Slot J.C."/>
        </authorList>
    </citation>
    <scope>NUCLEOTIDE SEQUENCE [LARGE SCALE GENOMIC DNA]</scope>
    <source>
        <strain evidence="3 4">2629</strain>
    </source>
</reference>
<gene>
    <name evidence="3" type="ORF">CVT24_004111</name>
</gene>
<evidence type="ECO:0000313" key="3">
    <source>
        <dbReference type="EMBL" id="PPQ98432.1"/>
    </source>
</evidence>
<keyword evidence="1" id="KW-0472">Membrane</keyword>
<keyword evidence="4" id="KW-1185">Reference proteome</keyword>
<name>A0A409Y5X8_9AGAR</name>
<dbReference type="InterPro" id="IPR028036">
    <property type="entry name" value="DMAC1-like_dom"/>
</dbReference>
<dbReference type="Proteomes" id="UP000284842">
    <property type="component" value="Unassembled WGS sequence"/>
</dbReference>
<accession>A0A409Y5X8</accession>
<evidence type="ECO:0000259" key="2">
    <source>
        <dbReference type="Pfam" id="PF15055"/>
    </source>
</evidence>
<protein>
    <recommendedName>
        <fullName evidence="2">Distal membrane-arm assembly complex protein 1-like domain-containing protein</fullName>
    </recommendedName>
</protein>
<feature type="domain" description="Distal membrane-arm assembly complex protein 1-like" evidence="2">
    <location>
        <begin position="25"/>
        <end position="64"/>
    </location>
</feature>
<dbReference type="InParanoid" id="A0A409Y5X8"/>
<keyword evidence="1" id="KW-0812">Transmembrane</keyword>
<feature type="transmembrane region" description="Helical" evidence="1">
    <location>
        <begin position="61"/>
        <end position="77"/>
    </location>
</feature>
<comment type="caution">
    <text evidence="3">The sequence shown here is derived from an EMBL/GenBank/DDBJ whole genome shotgun (WGS) entry which is preliminary data.</text>
</comment>
<dbReference type="Pfam" id="PF15055">
    <property type="entry name" value="DMAC1_Dmo2"/>
    <property type="match status" value="1"/>
</dbReference>
<evidence type="ECO:0000256" key="1">
    <source>
        <dbReference type="SAM" id="Phobius"/>
    </source>
</evidence>